<dbReference type="AlphaFoldDB" id="A0A2W5CAN7"/>
<comment type="caution">
    <text evidence="3">The sequence shown here is derived from an EMBL/GenBank/DDBJ whole genome shotgun (WGS) entry which is preliminary data.</text>
</comment>
<dbReference type="Proteomes" id="UP000249066">
    <property type="component" value="Unassembled WGS sequence"/>
</dbReference>
<accession>A0A2W5CAN7</accession>
<dbReference type="PANTHER" id="PTHR43433:SF3">
    <property type="entry name" value="NON-HEME CHLOROPEROXIDASE"/>
    <property type="match status" value="1"/>
</dbReference>
<name>A0A2W5CAN7_9SPHN</name>
<dbReference type="InterPro" id="IPR050471">
    <property type="entry name" value="AB_hydrolase"/>
</dbReference>
<dbReference type="SUPFAM" id="SSF53474">
    <property type="entry name" value="alpha/beta-Hydrolases"/>
    <property type="match status" value="1"/>
</dbReference>
<dbReference type="FunFam" id="3.40.50.1820:FF:000205">
    <property type="entry name" value="Non-haem bromoperoxidase BPO-A2"/>
    <property type="match status" value="1"/>
</dbReference>
<dbReference type="GO" id="GO:0016787">
    <property type="term" value="F:hydrolase activity"/>
    <property type="evidence" value="ECO:0007669"/>
    <property type="project" value="UniProtKB-KW"/>
</dbReference>
<evidence type="ECO:0000313" key="3">
    <source>
        <dbReference type="EMBL" id="PZO92205.1"/>
    </source>
</evidence>
<evidence type="ECO:0000313" key="4">
    <source>
        <dbReference type="Proteomes" id="UP000249066"/>
    </source>
</evidence>
<dbReference type="InterPro" id="IPR000639">
    <property type="entry name" value="Epox_hydrolase-like"/>
</dbReference>
<dbReference type="PANTHER" id="PTHR43433">
    <property type="entry name" value="HYDROLASE, ALPHA/BETA FOLD FAMILY PROTEIN"/>
    <property type="match status" value="1"/>
</dbReference>
<dbReference type="Gene3D" id="3.40.50.1820">
    <property type="entry name" value="alpha/beta hydrolase"/>
    <property type="match status" value="1"/>
</dbReference>
<dbReference type="InterPro" id="IPR029058">
    <property type="entry name" value="AB_hydrolase_fold"/>
</dbReference>
<dbReference type="Pfam" id="PF00561">
    <property type="entry name" value="Abhydrolase_1"/>
    <property type="match status" value="1"/>
</dbReference>
<gene>
    <name evidence="3" type="ORF">DI623_00100</name>
</gene>
<dbReference type="InterPro" id="IPR000073">
    <property type="entry name" value="AB_hydrolase_1"/>
</dbReference>
<comment type="similarity">
    <text evidence="1">Belongs to the AB hydrolase superfamily. Bacterial non-heme haloperoxidase / perhydrolase family.</text>
</comment>
<sequence>MAYVTAKDGTRIFYREFGQGRPIVFSHGWPLNADAWDGQMLFLAENGFRVIAHDRRGHGRSDQPATGNDMDTYADDLAAVIEALDLKDAVLVGHSTGGGEIARYVGRHGTGRVGKMVLVGAVTPLMKRGPTNPDGLPQEVFDGIRKAVLDNRSGFYLSFPDTFFGWDIGFPKDESLRLAFWQQGMAGSAYAQYLCVQQFSETDFTDDLKKIDVPLLIIHGDADHVVPIDITAKRAVEIAPHATLSIYEGAPHAIPTINQDRLNADLLAFARD</sequence>
<keyword evidence="3" id="KW-0378">Hydrolase</keyword>
<dbReference type="PRINTS" id="PR00111">
    <property type="entry name" value="ABHYDROLASE"/>
</dbReference>
<proteinExistence type="inferred from homology"/>
<organism evidence="3 4">
    <name type="scientific">Sphingomonas sanxanigenens</name>
    <dbReference type="NCBI Taxonomy" id="397260"/>
    <lineage>
        <taxon>Bacteria</taxon>
        <taxon>Pseudomonadati</taxon>
        <taxon>Pseudomonadota</taxon>
        <taxon>Alphaproteobacteria</taxon>
        <taxon>Sphingomonadales</taxon>
        <taxon>Sphingomonadaceae</taxon>
        <taxon>Sphingomonas</taxon>
    </lineage>
</organism>
<reference evidence="3 4" key="1">
    <citation type="submission" date="2017-08" db="EMBL/GenBank/DDBJ databases">
        <title>Infants hospitalized years apart are colonized by the same room-sourced microbial strains.</title>
        <authorList>
            <person name="Brooks B."/>
            <person name="Olm M.R."/>
            <person name="Firek B.A."/>
            <person name="Baker R."/>
            <person name="Thomas B.C."/>
            <person name="Morowitz M.J."/>
            <person name="Banfield J.F."/>
        </authorList>
    </citation>
    <scope>NUCLEOTIDE SEQUENCE [LARGE SCALE GENOMIC DNA]</scope>
    <source>
        <strain evidence="3">S2_018_000_R2_101</strain>
    </source>
</reference>
<evidence type="ECO:0000259" key="2">
    <source>
        <dbReference type="Pfam" id="PF00561"/>
    </source>
</evidence>
<protein>
    <submittedName>
        <fullName evidence="3">Alpha/beta hydrolase</fullName>
    </submittedName>
</protein>
<evidence type="ECO:0000256" key="1">
    <source>
        <dbReference type="ARBA" id="ARBA00038128"/>
    </source>
</evidence>
<feature type="domain" description="AB hydrolase-1" evidence="2">
    <location>
        <begin position="22"/>
        <end position="254"/>
    </location>
</feature>
<dbReference type="PRINTS" id="PR00412">
    <property type="entry name" value="EPOXHYDRLASE"/>
</dbReference>
<dbReference type="EMBL" id="QFNN01000001">
    <property type="protein sequence ID" value="PZO92205.1"/>
    <property type="molecule type" value="Genomic_DNA"/>
</dbReference>